<evidence type="ECO:0000313" key="3">
    <source>
        <dbReference type="Proteomes" id="UP001501423"/>
    </source>
</evidence>
<sequence length="245" mass="25203">MVTIMRIVIAGGDGRVALLLERILAERGDSVAGIIRKPEQADDLIAVGAQPFVADLATVSVERIAELVQDADAVVFAAAAGAGTGTERKELVDRDAALLLADGAEAVGVRRYLVVSSMGADPQAVDGAVDPEFRAYLRQHDPNNGQDEHGSSPLFGAYLRAKGAADEALRARETLDLTILRPGLLNDDKGTGKVLLAPATGVGSVPREDVAAVLAALLETPGAAGQTVELISGETPVAQAVAALV</sequence>
<organism evidence="2 3">
    <name type="scientific">Streptomyces erythrogriseus</name>
    <dbReference type="NCBI Taxonomy" id="284027"/>
    <lineage>
        <taxon>Bacteria</taxon>
        <taxon>Bacillati</taxon>
        <taxon>Actinomycetota</taxon>
        <taxon>Actinomycetes</taxon>
        <taxon>Kitasatosporales</taxon>
        <taxon>Streptomycetaceae</taxon>
        <taxon>Streptomyces</taxon>
        <taxon>Streptomyces griseoincarnatus group</taxon>
    </lineage>
</organism>
<dbReference type="Pfam" id="PF13460">
    <property type="entry name" value="NAD_binding_10"/>
    <property type="match status" value="1"/>
</dbReference>
<protein>
    <submittedName>
        <fullName evidence="2">SDR family oxidoreductase</fullName>
    </submittedName>
</protein>
<gene>
    <name evidence="2" type="ORF">GCM10010478_63630</name>
</gene>
<keyword evidence="3" id="KW-1185">Reference proteome</keyword>
<comment type="caution">
    <text evidence="2">The sequence shown here is derived from an EMBL/GenBank/DDBJ whole genome shotgun (WGS) entry which is preliminary data.</text>
</comment>
<dbReference type="PANTHER" id="PTHR15020:SF50">
    <property type="entry name" value="UPF0659 PROTEIN YMR090W"/>
    <property type="match status" value="1"/>
</dbReference>
<evidence type="ECO:0000259" key="1">
    <source>
        <dbReference type="Pfam" id="PF13460"/>
    </source>
</evidence>
<reference evidence="3" key="1">
    <citation type="journal article" date="2019" name="Int. J. Syst. Evol. Microbiol.">
        <title>The Global Catalogue of Microorganisms (GCM) 10K type strain sequencing project: providing services to taxonomists for standard genome sequencing and annotation.</title>
        <authorList>
            <consortium name="The Broad Institute Genomics Platform"/>
            <consortium name="The Broad Institute Genome Sequencing Center for Infectious Disease"/>
            <person name="Wu L."/>
            <person name="Ma J."/>
        </authorList>
    </citation>
    <scope>NUCLEOTIDE SEQUENCE [LARGE SCALE GENOMIC DNA]</scope>
    <source>
        <strain evidence="3">JCM 9650</strain>
    </source>
</reference>
<dbReference type="Proteomes" id="UP001501423">
    <property type="component" value="Unassembled WGS sequence"/>
</dbReference>
<dbReference type="EMBL" id="BAAAVA010000137">
    <property type="protein sequence ID" value="GAA2954815.1"/>
    <property type="molecule type" value="Genomic_DNA"/>
</dbReference>
<evidence type="ECO:0000313" key="2">
    <source>
        <dbReference type="EMBL" id="GAA2954815.1"/>
    </source>
</evidence>
<dbReference type="InterPro" id="IPR016040">
    <property type="entry name" value="NAD(P)-bd_dom"/>
</dbReference>
<dbReference type="PANTHER" id="PTHR15020">
    <property type="entry name" value="FLAVIN REDUCTASE-RELATED"/>
    <property type="match status" value="1"/>
</dbReference>
<dbReference type="SUPFAM" id="SSF51735">
    <property type="entry name" value="NAD(P)-binding Rossmann-fold domains"/>
    <property type="match status" value="1"/>
</dbReference>
<dbReference type="Gene3D" id="3.40.50.720">
    <property type="entry name" value="NAD(P)-binding Rossmann-like Domain"/>
    <property type="match status" value="1"/>
</dbReference>
<proteinExistence type="predicted"/>
<name>A0ABP6K1K0_9ACTN</name>
<feature type="domain" description="NAD(P)-binding" evidence="1">
    <location>
        <begin position="11"/>
        <end position="221"/>
    </location>
</feature>
<accession>A0ABP6K1K0</accession>
<dbReference type="InterPro" id="IPR036291">
    <property type="entry name" value="NAD(P)-bd_dom_sf"/>
</dbReference>